<evidence type="ECO:0000313" key="8">
    <source>
        <dbReference type="Proteomes" id="UP000826234"/>
    </source>
</evidence>
<proteinExistence type="inferred from homology"/>
<dbReference type="Pfam" id="PF13249">
    <property type="entry name" value="SQHop_cyclase_N"/>
    <property type="match status" value="1"/>
</dbReference>
<dbReference type="PANTHER" id="PTHR11764">
    <property type="entry name" value="TERPENE CYCLASE/MUTASE FAMILY MEMBER"/>
    <property type="match status" value="1"/>
</dbReference>
<keyword evidence="3 4" id="KW-0413">Isomerase</keyword>
<dbReference type="InterPro" id="IPR032697">
    <property type="entry name" value="SQ_cyclase_N"/>
</dbReference>
<dbReference type="InterPro" id="IPR018333">
    <property type="entry name" value="Squalene_cyclase"/>
</dbReference>
<comment type="similarity">
    <text evidence="1 4">Belongs to the terpene cyclase/mutase family.</text>
</comment>
<evidence type="ECO:0000256" key="3">
    <source>
        <dbReference type="ARBA" id="ARBA00023235"/>
    </source>
</evidence>
<dbReference type="InterPro" id="IPR002365">
    <property type="entry name" value="Terpene_synthase_CS"/>
</dbReference>
<reference evidence="7 8" key="1">
    <citation type="journal article" date="2022" name="Gigascience">
        <title>A chromosome-level genome assembly and annotation of the desert horned lizard, Phrynosoma platyrhinos, provides insight into chromosomal rearrangements among reptiles.</title>
        <authorList>
            <person name="Koochekian N."/>
            <person name="Ascanio A."/>
            <person name="Farleigh K."/>
            <person name="Card D.C."/>
            <person name="Schield D.R."/>
            <person name="Castoe T.A."/>
            <person name="Jezkova T."/>
        </authorList>
    </citation>
    <scope>NUCLEOTIDE SEQUENCE [LARGE SCALE GENOMIC DNA]</scope>
    <source>
        <strain evidence="7">NK-2021</strain>
    </source>
</reference>
<evidence type="ECO:0000313" key="7">
    <source>
        <dbReference type="EMBL" id="KAH0618578.1"/>
    </source>
</evidence>
<protein>
    <recommendedName>
        <fullName evidence="4">Terpene cyclase/mutase family member</fullName>
        <ecNumber evidence="4">5.4.99.-</ecNumber>
    </recommendedName>
</protein>
<dbReference type="PANTHER" id="PTHR11764:SF20">
    <property type="entry name" value="LANOSTEROL SYNTHASE"/>
    <property type="match status" value="1"/>
</dbReference>
<evidence type="ECO:0000259" key="6">
    <source>
        <dbReference type="Pfam" id="PF13249"/>
    </source>
</evidence>
<comment type="caution">
    <text evidence="7">The sequence shown here is derived from an EMBL/GenBank/DDBJ whole genome shotgun (WGS) entry which is preliminary data.</text>
</comment>
<dbReference type="PROSITE" id="PS01074">
    <property type="entry name" value="TERPENE_SYNTHASES"/>
    <property type="match status" value="1"/>
</dbReference>
<accession>A0ABQ7SMT0</accession>
<dbReference type="EMBL" id="JAIPUX010005289">
    <property type="protein sequence ID" value="KAH0618578.1"/>
    <property type="molecule type" value="Genomic_DNA"/>
</dbReference>
<dbReference type="InterPro" id="IPR008930">
    <property type="entry name" value="Terpenoid_cyclase/PrenylTrfase"/>
</dbReference>
<dbReference type="Gene3D" id="1.50.10.20">
    <property type="match status" value="1"/>
</dbReference>
<dbReference type="NCBIfam" id="TIGR01787">
    <property type="entry name" value="squalene_cyclas"/>
    <property type="match status" value="1"/>
</dbReference>
<keyword evidence="2" id="KW-0677">Repeat</keyword>
<sequence>MSDGTCLRRRKGSHHIEPETDLTRWRLNTVGGQQKWYYVTESEECAREQNALEAYILGLDTSKFFPDLPKASTAEEALWKGIKFLSGLQEDGQWPAECSGILIFTPNLLFACHAAKISLPEEVKKELLRYICSTQLPDGGWGLHIEAPSTVLGTTFNYIALRILGFGPDHPDIVRARINLHKKGGALRIPSFGKMWLAILNMYSWDGVNAQFPEFWLLPTWVPGHPYSYWCFTRHISLALSYCYATRLTVEEDELIKSLRQEIYVEDFSSINWPAEKNNIAAVDLYTPHTWILDAIYAVFNLYEKYHITSLRKKAIAEMYEQIKADDIFTDFCNTGPYCKALHLLICWLGKDGMLMQAGVHNNPDYASCLKEAYAFLKSVQILDNPPNYERYYRHMNKGGFPSGYRDHNWIASDCTADALRVLMMLEEKCPFLEEDLAPQRLFDAVNVLLSMRNADGGFSAFETMRGSALLEMINPLELYAGCMVDHPVVECTSSVMKGLKHFQKRFPDHRADEISDTLNKGLQFCRNKQEADGSWYGVWGLCFTYGTWFALEAFACMGYIYRDGLACKEVTKACEFLVSKQIADGGWGEEVESSKLHKYIQHSESQIHHTAWALLGLMAVRFPDVRVLESGIRFVIGKQTSIGDWPQQDIATGLFEGGAIHFDIYRNVFPVFALARFTRLYPNSPVTKQLLSSVSGNLEQDQTAGC</sequence>
<keyword evidence="8" id="KW-1185">Reference proteome</keyword>
<dbReference type="CDD" id="cd02892">
    <property type="entry name" value="SQCY_1"/>
    <property type="match status" value="1"/>
</dbReference>
<dbReference type="EC" id="5.4.99.-" evidence="4"/>
<feature type="domain" description="Squalene cyclase N-terminal" evidence="6">
    <location>
        <begin position="85"/>
        <end position="324"/>
    </location>
</feature>
<name>A0ABQ7SMT0_PHRPL</name>
<organism evidence="7 8">
    <name type="scientific">Phrynosoma platyrhinos</name>
    <name type="common">Desert horned lizard</name>
    <dbReference type="NCBI Taxonomy" id="52577"/>
    <lineage>
        <taxon>Eukaryota</taxon>
        <taxon>Metazoa</taxon>
        <taxon>Chordata</taxon>
        <taxon>Craniata</taxon>
        <taxon>Vertebrata</taxon>
        <taxon>Euteleostomi</taxon>
        <taxon>Lepidosauria</taxon>
        <taxon>Squamata</taxon>
        <taxon>Bifurcata</taxon>
        <taxon>Unidentata</taxon>
        <taxon>Episquamata</taxon>
        <taxon>Toxicofera</taxon>
        <taxon>Iguania</taxon>
        <taxon>Phrynosomatidae</taxon>
        <taxon>Phrynosomatinae</taxon>
        <taxon>Phrynosoma</taxon>
    </lineage>
</organism>
<feature type="domain" description="Squalene cyclase C-terminal" evidence="5">
    <location>
        <begin position="364"/>
        <end position="679"/>
    </location>
</feature>
<evidence type="ECO:0000256" key="4">
    <source>
        <dbReference type="RuleBase" id="RU362003"/>
    </source>
</evidence>
<gene>
    <name evidence="7" type="ORF">JD844_017926</name>
</gene>
<dbReference type="Pfam" id="PF13243">
    <property type="entry name" value="SQHop_cyclase_C"/>
    <property type="match status" value="1"/>
</dbReference>
<evidence type="ECO:0000256" key="1">
    <source>
        <dbReference type="ARBA" id="ARBA00009755"/>
    </source>
</evidence>
<dbReference type="Proteomes" id="UP000826234">
    <property type="component" value="Unassembled WGS sequence"/>
</dbReference>
<dbReference type="Gene3D" id="6.20.120.20">
    <property type="match status" value="1"/>
</dbReference>
<dbReference type="InterPro" id="IPR032696">
    <property type="entry name" value="SQ_cyclase_C"/>
</dbReference>
<evidence type="ECO:0000259" key="5">
    <source>
        <dbReference type="Pfam" id="PF13243"/>
    </source>
</evidence>
<evidence type="ECO:0000256" key="2">
    <source>
        <dbReference type="ARBA" id="ARBA00022737"/>
    </source>
</evidence>
<dbReference type="SUPFAM" id="SSF48239">
    <property type="entry name" value="Terpenoid cyclases/Protein prenyltransferases"/>
    <property type="match status" value="2"/>
</dbReference>